<proteinExistence type="inferred from homology"/>
<comment type="similarity">
    <text evidence="1 2">Belongs to the BolA/IbaG family.</text>
</comment>
<protein>
    <submittedName>
        <fullName evidence="3">BolA/IbaG family iron-sulfur metabolism protein</fullName>
    </submittedName>
</protein>
<accession>A0ABT2YSB7</accession>
<dbReference type="PANTHER" id="PTHR46229">
    <property type="entry name" value="BOLA TRANSCRIPTION REGULATOR"/>
    <property type="match status" value="1"/>
</dbReference>
<dbReference type="PIRSF" id="PIRSF003113">
    <property type="entry name" value="BolA"/>
    <property type="match status" value="1"/>
</dbReference>
<comment type="caution">
    <text evidence="3">The sequence shown here is derived from an EMBL/GenBank/DDBJ whole genome shotgun (WGS) entry which is preliminary data.</text>
</comment>
<dbReference type="PANTHER" id="PTHR46229:SF2">
    <property type="entry name" value="BOLA-LIKE PROTEIN 1"/>
    <property type="match status" value="1"/>
</dbReference>
<dbReference type="Gene3D" id="3.30.300.90">
    <property type="entry name" value="BolA-like"/>
    <property type="match status" value="1"/>
</dbReference>
<evidence type="ECO:0000256" key="2">
    <source>
        <dbReference type="RuleBase" id="RU003860"/>
    </source>
</evidence>
<dbReference type="EMBL" id="JAOVZB010000003">
    <property type="protein sequence ID" value="MCV2402784.1"/>
    <property type="molecule type" value="Genomic_DNA"/>
</dbReference>
<dbReference type="InterPro" id="IPR036065">
    <property type="entry name" value="BolA-like_sf"/>
</dbReference>
<dbReference type="SUPFAM" id="SSF82657">
    <property type="entry name" value="BolA-like"/>
    <property type="match status" value="1"/>
</dbReference>
<evidence type="ECO:0000313" key="3">
    <source>
        <dbReference type="EMBL" id="MCV2402784.1"/>
    </source>
</evidence>
<name>A0ABT2YSB7_9GAMM</name>
<organism evidence="3 4">
    <name type="scientific">Marinomonas sargassi</name>
    <dbReference type="NCBI Taxonomy" id="2984494"/>
    <lineage>
        <taxon>Bacteria</taxon>
        <taxon>Pseudomonadati</taxon>
        <taxon>Pseudomonadota</taxon>
        <taxon>Gammaproteobacteria</taxon>
        <taxon>Oceanospirillales</taxon>
        <taxon>Oceanospirillaceae</taxon>
        <taxon>Marinomonas</taxon>
    </lineage>
</organism>
<sequence>MKIQTEIESIINQEFDVQYISLENESYMHNVPKDSESHFKLILVCDIFNGKRPVQRHQLVYRTLSEIMPKIHALALHLYTTKEWDERNSSAPSSPKCHGGE</sequence>
<gene>
    <name evidence="3" type="ORF">OFY17_07790</name>
</gene>
<evidence type="ECO:0000256" key="1">
    <source>
        <dbReference type="ARBA" id="ARBA00005578"/>
    </source>
</evidence>
<dbReference type="InterPro" id="IPR050961">
    <property type="entry name" value="BolA/IbaG_stress_morph_reg"/>
</dbReference>
<keyword evidence="4" id="KW-1185">Reference proteome</keyword>
<evidence type="ECO:0000313" key="4">
    <source>
        <dbReference type="Proteomes" id="UP001209713"/>
    </source>
</evidence>
<dbReference type="Proteomes" id="UP001209713">
    <property type="component" value="Unassembled WGS sequence"/>
</dbReference>
<dbReference type="Pfam" id="PF01722">
    <property type="entry name" value="BolA"/>
    <property type="match status" value="1"/>
</dbReference>
<dbReference type="InterPro" id="IPR002634">
    <property type="entry name" value="BolA"/>
</dbReference>
<reference evidence="3 4" key="1">
    <citation type="submission" date="2022-10" db="EMBL/GenBank/DDBJ databases">
        <title>Marinomonas transparenta sp. nov. and Marinomonas sargassi sp. nov., isolated from marine alga (Sargassum natans (L.) Gaillon).</title>
        <authorList>
            <person name="Wang Y."/>
        </authorList>
    </citation>
    <scope>NUCLEOTIDE SEQUENCE [LARGE SCALE GENOMIC DNA]</scope>
    <source>
        <strain evidence="3 4">C2222</strain>
    </source>
</reference>